<accession>A0A4Z2HKE6</accession>
<gene>
    <name evidence="2" type="ORF">EYF80_023388</name>
</gene>
<evidence type="ECO:0000256" key="1">
    <source>
        <dbReference type="SAM" id="MobiDB-lite"/>
    </source>
</evidence>
<dbReference type="Proteomes" id="UP000314294">
    <property type="component" value="Unassembled WGS sequence"/>
</dbReference>
<keyword evidence="3" id="KW-1185">Reference proteome</keyword>
<dbReference type="AlphaFoldDB" id="A0A4Z2HKE6"/>
<name>A0A4Z2HKE6_9TELE</name>
<dbReference type="EMBL" id="SRLO01000220">
    <property type="protein sequence ID" value="TNN66349.1"/>
    <property type="molecule type" value="Genomic_DNA"/>
</dbReference>
<feature type="region of interest" description="Disordered" evidence="1">
    <location>
        <begin position="223"/>
        <end position="266"/>
    </location>
</feature>
<evidence type="ECO:0000313" key="3">
    <source>
        <dbReference type="Proteomes" id="UP000314294"/>
    </source>
</evidence>
<protein>
    <submittedName>
        <fullName evidence="2">Uncharacterized protein</fullName>
    </submittedName>
</protein>
<organism evidence="2 3">
    <name type="scientific">Liparis tanakae</name>
    <name type="common">Tanaka's snailfish</name>
    <dbReference type="NCBI Taxonomy" id="230148"/>
    <lineage>
        <taxon>Eukaryota</taxon>
        <taxon>Metazoa</taxon>
        <taxon>Chordata</taxon>
        <taxon>Craniata</taxon>
        <taxon>Vertebrata</taxon>
        <taxon>Euteleostomi</taxon>
        <taxon>Actinopterygii</taxon>
        <taxon>Neopterygii</taxon>
        <taxon>Teleostei</taxon>
        <taxon>Neoteleostei</taxon>
        <taxon>Acanthomorphata</taxon>
        <taxon>Eupercaria</taxon>
        <taxon>Perciformes</taxon>
        <taxon>Cottioidei</taxon>
        <taxon>Cottales</taxon>
        <taxon>Liparidae</taxon>
        <taxon>Liparis</taxon>
    </lineage>
</organism>
<proteinExistence type="predicted"/>
<comment type="caution">
    <text evidence="2">The sequence shown here is derived from an EMBL/GenBank/DDBJ whole genome shotgun (WGS) entry which is preliminary data.</text>
</comment>
<evidence type="ECO:0000313" key="2">
    <source>
        <dbReference type="EMBL" id="TNN66349.1"/>
    </source>
</evidence>
<reference evidence="2 3" key="1">
    <citation type="submission" date="2019-03" db="EMBL/GenBank/DDBJ databases">
        <title>First draft genome of Liparis tanakae, snailfish: a comprehensive survey of snailfish specific genes.</title>
        <authorList>
            <person name="Kim W."/>
            <person name="Song I."/>
            <person name="Jeong J.-H."/>
            <person name="Kim D."/>
            <person name="Kim S."/>
            <person name="Ryu S."/>
            <person name="Song J.Y."/>
            <person name="Lee S.K."/>
        </authorList>
    </citation>
    <scope>NUCLEOTIDE SEQUENCE [LARGE SCALE GENOMIC DNA]</scope>
    <source>
        <tissue evidence="2">Muscle</tissue>
    </source>
</reference>
<sequence>MWMALSSCRGPWCVGMGWPEGRGVFLFPLRPQQEPPELSGLDREGLRDGKLCSAVSKKFCWSEVVLTVSSRSSLSSPLRLLCRNALALPDLDILILASLAFYMRLKLETITGTGRAITSTPLREQMEPKIFPAIVFGTMSPYLEMRRISLIGSSEFPLHCVLDTTGLPTGKQVNNDGNKRKVSRGCKAEAAEGAAGPRKSTAPALHHTALEPEAQHRLTSLLLPPAPRPMRPVTAHPASSDSGERQRAAAGSAPRRDSIQILSSAT</sequence>